<proteinExistence type="predicted"/>
<evidence type="ECO:0000256" key="2">
    <source>
        <dbReference type="ARBA" id="ARBA00022692"/>
    </source>
</evidence>
<dbReference type="Pfam" id="PF00664">
    <property type="entry name" value="ABC_membrane"/>
    <property type="match status" value="1"/>
</dbReference>
<reference evidence="7 8" key="1">
    <citation type="submission" date="2017-09" db="EMBL/GenBank/DDBJ databases">
        <title>Depth-based differentiation of microbial function through sediment-hosted aquifers and enrichment of novel symbionts in the deep terrestrial subsurface.</title>
        <authorList>
            <person name="Probst A.J."/>
            <person name="Ladd B."/>
            <person name="Jarett J.K."/>
            <person name="Geller-Mcgrath D.E."/>
            <person name="Sieber C.M."/>
            <person name="Emerson J.B."/>
            <person name="Anantharaman K."/>
            <person name="Thomas B.C."/>
            <person name="Malmstrom R."/>
            <person name="Stieglmeier M."/>
            <person name="Klingl A."/>
            <person name="Woyke T."/>
            <person name="Ryan C.M."/>
            <person name="Banfield J.F."/>
        </authorList>
    </citation>
    <scope>NUCLEOTIDE SEQUENCE [LARGE SCALE GENOMIC DNA]</scope>
    <source>
        <strain evidence="7">CG10_big_fil_rev_8_21_14_0_10_46_23</strain>
    </source>
</reference>
<comment type="subcellular location">
    <subcellularLocation>
        <location evidence="1">Cell membrane</location>
        <topology evidence="1">Multi-pass membrane protein</topology>
    </subcellularLocation>
</comment>
<protein>
    <recommendedName>
        <fullName evidence="6">ABC transmembrane type-1 domain-containing protein</fullName>
    </recommendedName>
</protein>
<feature type="transmembrane region" description="Helical" evidence="5">
    <location>
        <begin position="20"/>
        <end position="38"/>
    </location>
</feature>
<evidence type="ECO:0000256" key="3">
    <source>
        <dbReference type="ARBA" id="ARBA00022989"/>
    </source>
</evidence>
<feature type="domain" description="ABC transmembrane type-1" evidence="6">
    <location>
        <begin position="22"/>
        <end position="275"/>
    </location>
</feature>
<dbReference type="GO" id="GO:0005524">
    <property type="term" value="F:ATP binding"/>
    <property type="evidence" value="ECO:0007669"/>
    <property type="project" value="InterPro"/>
</dbReference>
<evidence type="ECO:0000256" key="4">
    <source>
        <dbReference type="ARBA" id="ARBA00023136"/>
    </source>
</evidence>
<feature type="transmembrane region" description="Helical" evidence="5">
    <location>
        <begin position="249"/>
        <end position="271"/>
    </location>
</feature>
<dbReference type="PROSITE" id="PS50929">
    <property type="entry name" value="ABC_TM1F"/>
    <property type="match status" value="1"/>
</dbReference>
<gene>
    <name evidence="7" type="ORF">COV31_01090</name>
</gene>
<comment type="caution">
    <text evidence="7">The sequence shown here is derived from an EMBL/GenBank/DDBJ whole genome shotgun (WGS) entry which is preliminary data.</text>
</comment>
<dbReference type="AlphaFoldDB" id="A0A2H0R4J8"/>
<evidence type="ECO:0000259" key="6">
    <source>
        <dbReference type="PROSITE" id="PS50929"/>
    </source>
</evidence>
<evidence type="ECO:0000256" key="1">
    <source>
        <dbReference type="ARBA" id="ARBA00004651"/>
    </source>
</evidence>
<dbReference type="EMBL" id="PCXO01000005">
    <property type="protein sequence ID" value="PIR41452.1"/>
    <property type="molecule type" value="Genomic_DNA"/>
</dbReference>
<organism evidence="7 8">
    <name type="scientific">Candidatus Yanofskybacteria bacterium CG10_big_fil_rev_8_21_14_0_10_46_23</name>
    <dbReference type="NCBI Taxonomy" id="1975098"/>
    <lineage>
        <taxon>Bacteria</taxon>
        <taxon>Candidatus Yanofskyibacteriota</taxon>
    </lineage>
</organism>
<feature type="transmembrane region" description="Helical" evidence="5">
    <location>
        <begin position="130"/>
        <end position="152"/>
    </location>
</feature>
<dbReference type="GO" id="GO:0140359">
    <property type="term" value="F:ABC-type transporter activity"/>
    <property type="evidence" value="ECO:0007669"/>
    <property type="project" value="InterPro"/>
</dbReference>
<dbReference type="Proteomes" id="UP000230232">
    <property type="component" value="Unassembled WGS sequence"/>
</dbReference>
<keyword evidence="2 5" id="KW-0812">Transmembrane</keyword>
<keyword evidence="4 5" id="KW-0472">Membrane</keyword>
<evidence type="ECO:0000313" key="8">
    <source>
        <dbReference type="Proteomes" id="UP000230232"/>
    </source>
</evidence>
<accession>A0A2H0R4J8</accession>
<sequence>MKTRELVRKVYETYYAFRWAVLGVFGFITVSQILNLISPYLRGKVVDGFVNKIPIGEIYAIIGLAILANFTQVVLVRYFREVYESHYIDFSVRRHISRRMIGRLLQFSISQHANENSGVKMEVIKKGEHALTALAFQILYRIIPTIVEVAFLTSVLFYFSPFLGALALGGVVAYVLFVVFVNTHFRGDYERIEGLYNDSSKFQGEVLRNIESVIANAQEARIAREADINFGRALGVHQEMTIRFDRFALIRNSIIVLFGGGFLGIGAPWSIRASILLESW</sequence>
<evidence type="ECO:0000313" key="7">
    <source>
        <dbReference type="EMBL" id="PIR41452.1"/>
    </source>
</evidence>
<name>A0A2H0R4J8_9BACT</name>
<dbReference type="Gene3D" id="1.20.1560.10">
    <property type="entry name" value="ABC transporter type 1, transmembrane domain"/>
    <property type="match status" value="1"/>
</dbReference>
<feature type="transmembrane region" description="Helical" evidence="5">
    <location>
        <begin position="158"/>
        <end position="181"/>
    </location>
</feature>
<dbReference type="InterPro" id="IPR011527">
    <property type="entry name" value="ABC1_TM_dom"/>
</dbReference>
<evidence type="ECO:0000256" key="5">
    <source>
        <dbReference type="SAM" id="Phobius"/>
    </source>
</evidence>
<dbReference type="SUPFAM" id="SSF90123">
    <property type="entry name" value="ABC transporter transmembrane region"/>
    <property type="match status" value="1"/>
</dbReference>
<dbReference type="InterPro" id="IPR036640">
    <property type="entry name" value="ABC1_TM_sf"/>
</dbReference>
<dbReference type="GO" id="GO:0005886">
    <property type="term" value="C:plasma membrane"/>
    <property type="evidence" value="ECO:0007669"/>
    <property type="project" value="UniProtKB-SubCell"/>
</dbReference>
<feature type="transmembrane region" description="Helical" evidence="5">
    <location>
        <begin position="58"/>
        <end position="79"/>
    </location>
</feature>
<keyword evidence="3 5" id="KW-1133">Transmembrane helix</keyword>